<keyword evidence="9" id="KW-1185">Reference proteome</keyword>
<evidence type="ECO:0000256" key="4">
    <source>
        <dbReference type="ARBA" id="ARBA00022840"/>
    </source>
</evidence>
<dbReference type="SUPFAM" id="SSF52058">
    <property type="entry name" value="L domain-like"/>
    <property type="match status" value="1"/>
</dbReference>
<dbReference type="InterPro" id="IPR001611">
    <property type="entry name" value="Leu-rich_rpt"/>
</dbReference>
<evidence type="ECO:0000256" key="1">
    <source>
        <dbReference type="ARBA" id="ARBA00008894"/>
    </source>
</evidence>
<dbReference type="Pfam" id="PF23247">
    <property type="entry name" value="LRR_RPS2"/>
    <property type="match status" value="2"/>
</dbReference>
<dbReference type="Gene3D" id="3.40.50.300">
    <property type="entry name" value="P-loop containing nucleotide triphosphate hydrolases"/>
    <property type="match status" value="1"/>
</dbReference>
<dbReference type="Gene3D" id="1.10.10.10">
    <property type="entry name" value="Winged helix-like DNA-binding domain superfamily/Winged helix DNA-binding domain"/>
    <property type="match status" value="1"/>
</dbReference>
<feature type="region of interest" description="Disordered" evidence="6">
    <location>
        <begin position="1064"/>
        <end position="1094"/>
    </location>
</feature>
<dbReference type="InterPro" id="IPR050905">
    <property type="entry name" value="Plant_NBS-LRR"/>
</dbReference>
<keyword evidence="5" id="KW-0175">Coiled coil</keyword>
<feature type="coiled-coil region" evidence="5">
    <location>
        <begin position="33"/>
        <end position="60"/>
    </location>
</feature>
<dbReference type="InterPro" id="IPR042197">
    <property type="entry name" value="Apaf_helical"/>
</dbReference>
<evidence type="ECO:0000313" key="10">
    <source>
        <dbReference type="RefSeq" id="XP_039119643.1"/>
    </source>
</evidence>
<accession>A0AB40AYN5</accession>
<dbReference type="Pfam" id="PF00931">
    <property type="entry name" value="NB-ARC"/>
    <property type="match status" value="1"/>
</dbReference>
<dbReference type="Gene3D" id="1.10.8.430">
    <property type="entry name" value="Helical domain of apoptotic protease-activating factors"/>
    <property type="match status" value="1"/>
</dbReference>
<dbReference type="InterPro" id="IPR057135">
    <property type="entry name" value="At4g27190-like_LRR"/>
</dbReference>
<evidence type="ECO:0000313" key="9">
    <source>
        <dbReference type="Proteomes" id="UP001515500"/>
    </source>
</evidence>
<evidence type="ECO:0000259" key="8">
    <source>
        <dbReference type="Pfam" id="PF23247"/>
    </source>
</evidence>
<proteinExistence type="inferred from homology"/>
<dbReference type="RefSeq" id="XP_039119643.1">
    <property type="nucleotide sequence ID" value="XM_039263709.1"/>
</dbReference>
<dbReference type="GO" id="GO:0005524">
    <property type="term" value="F:ATP binding"/>
    <property type="evidence" value="ECO:0007669"/>
    <property type="project" value="UniProtKB-KW"/>
</dbReference>
<keyword evidence="4" id="KW-0067">ATP-binding</keyword>
<evidence type="ECO:0000256" key="5">
    <source>
        <dbReference type="SAM" id="Coils"/>
    </source>
</evidence>
<comment type="similarity">
    <text evidence="1">Belongs to the disease resistance NB-LRR family.</text>
</comment>
<keyword evidence="2" id="KW-0677">Repeat</keyword>
<dbReference type="PRINTS" id="PR00364">
    <property type="entry name" value="DISEASERSIST"/>
</dbReference>
<feature type="domain" description="Disease resistance protein At4g27190-like leucine-rich repeats" evidence="8">
    <location>
        <begin position="939"/>
        <end position="1036"/>
    </location>
</feature>
<keyword evidence="4" id="KW-0547">Nucleotide-binding</keyword>
<dbReference type="InterPro" id="IPR027417">
    <property type="entry name" value="P-loop_NTPase"/>
</dbReference>
<feature type="domain" description="Disease resistance protein At4g27190-like leucine-rich repeats" evidence="8">
    <location>
        <begin position="776"/>
        <end position="927"/>
    </location>
</feature>
<protein>
    <submittedName>
        <fullName evidence="10">Probable disease resistance protein At4g27220 isoform X1</fullName>
    </submittedName>
</protein>
<organism evidence="9 10">
    <name type="scientific">Dioscorea cayennensis subsp. rotundata</name>
    <name type="common">White Guinea yam</name>
    <name type="synonym">Dioscorea rotundata</name>
    <dbReference type="NCBI Taxonomy" id="55577"/>
    <lineage>
        <taxon>Eukaryota</taxon>
        <taxon>Viridiplantae</taxon>
        <taxon>Streptophyta</taxon>
        <taxon>Embryophyta</taxon>
        <taxon>Tracheophyta</taxon>
        <taxon>Spermatophyta</taxon>
        <taxon>Magnoliopsida</taxon>
        <taxon>Liliopsida</taxon>
        <taxon>Dioscoreales</taxon>
        <taxon>Dioscoreaceae</taxon>
        <taxon>Dioscorea</taxon>
    </lineage>
</organism>
<dbReference type="GeneID" id="120255944"/>
<dbReference type="GO" id="GO:0006952">
    <property type="term" value="P:defense response"/>
    <property type="evidence" value="ECO:0007669"/>
    <property type="project" value="UniProtKB-KW"/>
</dbReference>
<name>A0AB40AYN5_DIOCR</name>
<dbReference type="InterPro" id="IPR036388">
    <property type="entry name" value="WH-like_DNA-bd_sf"/>
</dbReference>
<dbReference type="InterPro" id="IPR002182">
    <property type="entry name" value="NB-ARC"/>
</dbReference>
<dbReference type="PANTHER" id="PTHR33463">
    <property type="entry name" value="NB-ARC DOMAIN-CONTAINING PROTEIN-RELATED"/>
    <property type="match status" value="1"/>
</dbReference>
<dbReference type="Pfam" id="PF13855">
    <property type="entry name" value="LRR_8"/>
    <property type="match status" value="1"/>
</dbReference>
<dbReference type="GO" id="GO:0043531">
    <property type="term" value="F:ADP binding"/>
    <property type="evidence" value="ECO:0007669"/>
    <property type="project" value="InterPro"/>
</dbReference>
<dbReference type="Gene3D" id="3.80.10.10">
    <property type="entry name" value="Ribonuclease Inhibitor"/>
    <property type="match status" value="2"/>
</dbReference>
<dbReference type="AlphaFoldDB" id="A0AB40AYN5"/>
<evidence type="ECO:0000256" key="2">
    <source>
        <dbReference type="ARBA" id="ARBA00022737"/>
    </source>
</evidence>
<dbReference type="PANTHER" id="PTHR33463:SF218">
    <property type="entry name" value="DISEASE RESISTANCE PROTEIN RPS2-LIKE"/>
    <property type="match status" value="1"/>
</dbReference>
<keyword evidence="3" id="KW-0611">Plant defense</keyword>
<evidence type="ECO:0000256" key="6">
    <source>
        <dbReference type="SAM" id="MobiDB-lite"/>
    </source>
</evidence>
<evidence type="ECO:0000259" key="7">
    <source>
        <dbReference type="Pfam" id="PF00931"/>
    </source>
</evidence>
<evidence type="ECO:0000256" key="3">
    <source>
        <dbReference type="ARBA" id="ARBA00022821"/>
    </source>
</evidence>
<feature type="compositionally biased region" description="Basic and acidic residues" evidence="6">
    <location>
        <begin position="1070"/>
        <end position="1081"/>
    </location>
</feature>
<dbReference type="Proteomes" id="UP001515500">
    <property type="component" value="Unplaced"/>
</dbReference>
<sequence length="1136" mass="128326">MDCLIKIAGEIVKPAWAPISRHFGYLICYKSNIEKLECKFNELDALKKEVQIKVDAARRERLEEAKGVVQTWFADVNTMEGEVKRIKDQATVISNNCFPHINLHYKLGREAAHHMETTDDLIRKGNFDSVSHKGPPPSTTDSLLFNEDYMIFDSRKSQEKKILEALKVEAVHIIGLCGMGGGGKTTLVKEVAKQAKKQNLFGEVVMVTVSQNIDLKRIQTVIAESLGLIFEEKSVEVRAVKLADRLRGTEKKVMVILDDLWEPLKLSVVGIQLPEMAATCKVVITTRNKDVCDRMRCREIVELKTLSDEESWSLFKSRAGDVVESPTIRNLAQKVARECAGLPLALVVLGTALKDKSSGTWEAVLMRLKRSKEVDLPGVSKQVIQSIKLSFDFLESEAAKSCFLHCCLYPEDRDIKEEEVMLLMAGGGLLADVETLNEAQGRVDLLFDQLKACGLLLQGSSESCVRMHDIVRDVAIQIGAAADHAFYVRAGQSLTEWPRTTESEMQNCRRLSLMSNDIEDLLPDRMEYPKLEMLILTGNNRLSSIPEMFFQHMGSLMVLDLSDTAIKSLPKSLSCLTNLRVLNLRSCDFLKDISHIHKLKRLEILTLDRCPPVSIVPESVGCARSLRYVNLAFKGAYDSSCIDNFFSKELPRFHRLEQLFMRKFAGSFLELISLRHLTHLFIAEVADLDDPLSHELVSPRSWPNGLLKFCLSFVKHEPMYKFEQVSRGLQLMGTKPLAVWVKKLLEKTILLVLIAFQETELISINSDIPPLVFSSLESLSVDNWPKLTKLLDDELSLQEEIPLSQLQQMVIKNCPGLTNLIPSRHCQRSMKKLQDLDVRNCPMMLELFPCDEGARDITKLLPGLIYLCLDGLQSLQIVLQPFQCLPNLTVLAIKNCGVRYVVSSEMETMAILADPFPALEQCTIKNCREMSDIIYPLASLQSPFFFQGLSILSIVSCPKLMHLFSYNQAISMQHLTFLHIEDCAALEAVVISTENKEEAFASTSTHVVDRESYNSPFPNLNRLWLNGLPQLTTFQHPAALPIKWLYLKSPCLWNCPKLQQRLLGSGTPGHEQDLYTSKGEDKEIDDAEGGEEKRAGGTKQLISLNVEHCSIFERIVWFWKKKKVNACFLYRRSFCY</sequence>
<reference evidence="10" key="1">
    <citation type="submission" date="2025-08" db="UniProtKB">
        <authorList>
            <consortium name="RefSeq"/>
        </authorList>
    </citation>
    <scope>IDENTIFICATION</scope>
</reference>
<gene>
    <name evidence="10" type="primary">LOC120255944</name>
</gene>
<dbReference type="SUPFAM" id="SSF52540">
    <property type="entry name" value="P-loop containing nucleoside triphosphate hydrolases"/>
    <property type="match status" value="1"/>
</dbReference>
<dbReference type="InterPro" id="IPR032675">
    <property type="entry name" value="LRR_dom_sf"/>
</dbReference>
<dbReference type="FunFam" id="3.40.50.300:FF:001091">
    <property type="entry name" value="Probable disease resistance protein At1g61300"/>
    <property type="match status" value="1"/>
</dbReference>
<feature type="domain" description="NB-ARC" evidence="7">
    <location>
        <begin position="159"/>
        <end position="320"/>
    </location>
</feature>